<feature type="transmembrane region" description="Helical" evidence="1">
    <location>
        <begin position="6"/>
        <end position="24"/>
    </location>
</feature>
<name>A0ABS2PCE8_9BACL</name>
<dbReference type="RefSeq" id="WP_204696956.1">
    <property type="nucleotide sequence ID" value="NZ_JAFBEC010000004.1"/>
</dbReference>
<dbReference type="InterPro" id="IPR046118">
    <property type="entry name" value="DUF6115"/>
</dbReference>
<organism evidence="2 3">
    <name type="scientific">Geomicrobium sediminis</name>
    <dbReference type="NCBI Taxonomy" id="1347788"/>
    <lineage>
        <taxon>Bacteria</taxon>
        <taxon>Bacillati</taxon>
        <taxon>Bacillota</taxon>
        <taxon>Bacilli</taxon>
        <taxon>Bacillales</taxon>
        <taxon>Geomicrobium</taxon>
    </lineage>
</organism>
<dbReference type="Pfam" id="PF19610">
    <property type="entry name" value="DUF6115"/>
    <property type="match status" value="1"/>
</dbReference>
<dbReference type="Proteomes" id="UP000741863">
    <property type="component" value="Unassembled WGS sequence"/>
</dbReference>
<keyword evidence="1" id="KW-0812">Transmembrane</keyword>
<gene>
    <name evidence="2" type="ORF">JOD17_001710</name>
</gene>
<dbReference type="EMBL" id="JAFBEC010000004">
    <property type="protein sequence ID" value="MBM7632616.1"/>
    <property type="molecule type" value="Genomic_DNA"/>
</dbReference>
<accession>A0ABS2PCE8</accession>
<sequence length="132" mass="15170">MSTFVVVSLFLHLITMAVIIYLVYTKPKGHTREDVDEIEQLLIRYTNKMKEDNKHVLRAIQNKPSFEEVLQEVTPNYDKEPEEGVISDSKEAKVVQLANEGYKAEHIAKQLEMGTGEVQLLLKLQQNDKISQ</sequence>
<proteinExistence type="predicted"/>
<keyword evidence="3" id="KW-1185">Reference proteome</keyword>
<protein>
    <recommendedName>
        <fullName evidence="4">DUF2802 domain-containing protein</fullName>
    </recommendedName>
</protein>
<evidence type="ECO:0008006" key="4">
    <source>
        <dbReference type="Google" id="ProtNLM"/>
    </source>
</evidence>
<reference evidence="2 3" key="1">
    <citation type="submission" date="2021-01" db="EMBL/GenBank/DDBJ databases">
        <title>Genomic Encyclopedia of Type Strains, Phase IV (KMG-IV): sequencing the most valuable type-strain genomes for metagenomic binning, comparative biology and taxonomic classification.</title>
        <authorList>
            <person name="Goeker M."/>
        </authorList>
    </citation>
    <scope>NUCLEOTIDE SEQUENCE [LARGE SCALE GENOMIC DNA]</scope>
    <source>
        <strain evidence="2 3">DSM 25540</strain>
    </source>
</reference>
<evidence type="ECO:0000256" key="1">
    <source>
        <dbReference type="SAM" id="Phobius"/>
    </source>
</evidence>
<evidence type="ECO:0000313" key="2">
    <source>
        <dbReference type="EMBL" id="MBM7632616.1"/>
    </source>
</evidence>
<comment type="caution">
    <text evidence="2">The sequence shown here is derived from an EMBL/GenBank/DDBJ whole genome shotgun (WGS) entry which is preliminary data.</text>
</comment>
<keyword evidence="1" id="KW-0472">Membrane</keyword>
<keyword evidence="1" id="KW-1133">Transmembrane helix</keyword>
<evidence type="ECO:0000313" key="3">
    <source>
        <dbReference type="Proteomes" id="UP000741863"/>
    </source>
</evidence>